<accession>A0A9W7SQ26</accession>
<proteinExistence type="predicted"/>
<reference evidence="12 13" key="2">
    <citation type="journal article" date="2021" name="Curr. Genet.">
        <title>Genetic response to nitrogen starvation in the aggressive Eucalyptus foliar pathogen Teratosphaeria destructans.</title>
        <authorList>
            <person name="Havenga M."/>
            <person name="Wingfield B.D."/>
            <person name="Wingfield M.J."/>
            <person name="Dreyer L.L."/>
            <person name="Roets F."/>
            <person name="Aylward J."/>
        </authorList>
    </citation>
    <scope>NUCLEOTIDE SEQUENCE [LARGE SCALE GENOMIC DNA]</scope>
    <source>
        <strain evidence="12">CMW44962</strain>
    </source>
</reference>
<dbReference type="FunFam" id="3.40.50.720:FF:000234">
    <property type="entry name" value="2-hydroxyacid dehydrogenase, putative"/>
    <property type="match status" value="1"/>
</dbReference>
<comment type="caution">
    <text evidence="12">The sequence shown here is derived from an EMBL/GenBank/DDBJ whole genome shotgun (WGS) entry which is preliminary data.</text>
</comment>
<gene>
    <name evidence="12" type="ORF">Tdes44962_MAKER00526</name>
</gene>
<dbReference type="InterPro" id="IPR001138">
    <property type="entry name" value="Zn2Cys6_DnaBD"/>
</dbReference>
<keyword evidence="6" id="KW-0560">Oxidoreductase</keyword>
<dbReference type="CDD" id="cd00067">
    <property type="entry name" value="GAL4"/>
    <property type="match status" value="1"/>
</dbReference>
<feature type="repeat" description="Solcar" evidence="9">
    <location>
        <begin position="240"/>
        <end position="338"/>
    </location>
</feature>
<dbReference type="Gene3D" id="4.10.240.10">
    <property type="entry name" value="Zn(2)-C6 fungal-type DNA-binding domain"/>
    <property type="match status" value="1"/>
</dbReference>
<dbReference type="GO" id="GO:0016020">
    <property type="term" value="C:membrane"/>
    <property type="evidence" value="ECO:0007669"/>
    <property type="project" value="UniProtKB-SubCell"/>
</dbReference>
<dbReference type="EMBL" id="RIBY02001978">
    <property type="protein sequence ID" value="KAH9826562.1"/>
    <property type="molecule type" value="Genomic_DNA"/>
</dbReference>
<dbReference type="Pfam" id="PF02826">
    <property type="entry name" value="2-Hacid_dh_C"/>
    <property type="match status" value="1"/>
</dbReference>
<dbReference type="Pfam" id="PF00172">
    <property type="entry name" value="Zn_clus"/>
    <property type="match status" value="1"/>
</dbReference>
<feature type="repeat" description="Solcar" evidence="9">
    <location>
        <begin position="129"/>
        <end position="230"/>
    </location>
</feature>
<evidence type="ECO:0000256" key="7">
    <source>
        <dbReference type="ARBA" id="ARBA00023136"/>
    </source>
</evidence>
<dbReference type="GO" id="GO:0008270">
    <property type="term" value="F:zinc ion binding"/>
    <property type="evidence" value="ECO:0007669"/>
    <property type="project" value="InterPro"/>
</dbReference>
<feature type="compositionally biased region" description="Polar residues" evidence="10">
    <location>
        <begin position="1212"/>
        <end position="1221"/>
    </location>
</feature>
<dbReference type="GO" id="GO:0003677">
    <property type="term" value="F:DNA binding"/>
    <property type="evidence" value="ECO:0007669"/>
    <property type="project" value="InterPro"/>
</dbReference>
<dbReference type="GO" id="GO:0016616">
    <property type="term" value="F:oxidoreductase activity, acting on the CH-OH group of donors, NAD or NADP as acceptor"/>
    <property type="evidence" value="ECO:0007669"/>
    <property type="project" value="InterPro"/>
</dbReference>
<keyword evidence="8" id="KW-0539">Nucleus</keyword>
<evidence type="ECO:0000313" key="12">
    <source>
        <dbReference type="EMBL" id="KAH9826562.1"/>
    </source>
</evidence>
<evidence type="ECO:0000256" key="3">
    <source>
        <dbReference type="ARBA" id="ARBA00022723"/>
    </source>
</evidence>
<dbReference type="InterPro" id="IPR006139">
    <property type="entry name" value="D-isomer_2_OHA_DH_cat_dom"/>
</dbReference>
<feature type="region of interest" description="Disordered" evidence="10">
    <location>
        <begin position="545"/>
        <end position="570"/>
    </location>
</feature>
<evidence type="ECO:0000256" key="2">
    <source>
        <dbReference type="ARBA" id="ARBA00022692"/>
    </source>
</evidence>
<evidence type="ECO:0000256" key="4">
    <source>
        <dbReference type="ARBA" id="ARBA00022792"/>
    </source>
</evidence>
<evidence type="ECO:0000259" key="11">
    <source>
        <dbReference type="PROSITE" id="PS50048"/>
    </source>
</evidence>
<dbReference type="OrthoDB" id="5818554at2759"/>
<dbReference type="Gene3D" id="1.50.40.10">
    <property type="entry name" value="Mitochondrial carrier domain"/>
    <property type="match status" value="1"/>
</dbReference>
<feature type="region of interest" description="Disordered" evidence="10">
    <location>
        <begin position="1207"/>
        <end position="1245"/>
    </location>
</feature>
<keyword evidence="7 9" id="KW-0472">Membrane</keyword>
<evidence type="ECO:0000256" key="10">
    <source>
        <dbReference type="SAM" id="MobiDB-lite"/>
    </source>
</evidence>
<keyword evidence="13" id="KW-1185">Reference proteome</keyword>
<feature type="region of interest" description="Disordered" evidence="10">
    <location>
        <begin position="38"/>
        <end position="58"/>
    </location>
</feature>
<dbReference type="GO" id="GO:0006351">
    <property type="term" value="P:DNA-templated transcription"/>
    <property type="evidence" value="ECO:0007669"/>
    <property type="project" value="InterPro"/>
</dbReference>
<feature type="compositionally biased region" description="Basic and acidic residues" evidence="10">
    <location>
        <begin position="390"/>
        <end position="403"/>
    </location>
</feature>
<sequence>WHPCRSSALHRTRQVYTSCGQPCINSFSSSVRTRLLTTQAKSSRSGGGTGGRIKTTSRTRSARIVKMSRPDVPTVYNGQLVRAISYFYALSQLHDPNYGYHQDAFELYHLVQESPEYSSTTSITGGPVLPALGHALAGSLATASAKVLLYPLELVTTRLQVQRQLRGRGEAEGAAWDAGAEYKNVIDAAQKIYKAEGGLKAFYTGVGPDVGKGIADSFLFFLAYTFLRQRQLRRDGTKQLSVAKELGVGIVAGTFAKLITTPIQNIVTRQQTAALVAARDPTSSAAAGQSDQVSIKDIALKIRSERGLTGFWAGYSASIILTLNPAITFAVDNLLKQLVPKSRRENPSPALTFLVAALSKAIATTITYPVMLAKSRAQAAIPTTFSEGEGTEKSDADPAHLADKPNNAPTKTRRQLQRRAHQALRLLSAQYAIFLTLRTIYRNEGCAGLYAGIEGEVLKGFLSHGLTMMVKEKEKVQDGAQAIASDARRRAENVGVTVKEGVERLAEDGKKASPLSPTLEVCPRSFAPSVSAAFIRFTDAPANMTDFKPMPTASQDGKEENHNNKKEKRTSRACLVCRKRKSACHLPVVDGVVTTPCERCKANSLECVIGSSNRGGRRVRKRTLSQAGLDNDPAEPDTPNLDSTLGASDFTTQYVALHDRVQLLIPDRNSSQPNYAFDIPTAIPNMTQGPPSPSPAMFLDPALRAEAPKDPFAGPGAMTRESSTGSGGIQFNELQNPSDALGILAQIASHDQGDAGNSYLNGQSSNHTLDYALVRDGRLGMSRIIQLLQRYKHYYHPYFPLVPQATLDSGNLARTAREERHLLTAILVIASRDLTDEPNIFSICSEHMRSLVSALAAGGPGNVEAVEALLLLAEWTPYTARSDAGHVGRGEEDREAWMHVGTALRVGYFLGLDRYSFSVRGDDVKDPQWQRKRLVWTACYISDRQISIRLGRAFWSRGPGPLTTLRKEDFPMLAPANPGDEDFASIFQATLELTLLFSNVHDVLYSNPGNSMRSHLSGGYIKYIDDFRSAIYGWKSVWGSLTCSPNLKATLLISYDYLRLYTNAFAFHATVKRAISQDQGTDAQKSRRAPSMQRVFYNNVGAVGDVRFIYEGLDAAKSLLSMCNTFVDPERALRYMPLRFYLYCVYSAVFLYRARCAGVLSADEEKSVRQMVNETVGRLERSAIGSQHPGARYSSLLRLLWDKVDRREGRPRTQSTATLTNPYRPGGVGAGPTPTSTTSGSLDHSSPALQEVMGDFSWTDLDAIGNFAVNGNNGNNLPSDIEWWSGFLPADSNNFLFDTLPGMDSWNLGEVKHARKEWEALSSLVRLKEYGAGSRDDFFTRLRSGEYDDVVGIYRSNESTSVTGPFDLELIQLLPKSLRYITHNGAGYDNILIDACSERGIEVSSTPVAVNDATADTAMLLLLGALRRITIPFQAVRKGEWRGKGFQLGHDPKNKVLGILGMGGIGQAGPGVGMRIQYHNRKRLPEEKEQGAKYVEFEELLRTSDVLSLNLALNASTRHIISRPQFDQMKDGVVIVNTARGPIVDERALVDALRRGKVFSAGLDVFEDEPEVHPGLLGDENVVLLPHVGTATWETQREMELLVLENLRSALEGRGLVTRVPEQTMM</sequence>
<dbReference type="PANTHER" id="PTHR31644">
    <property type="entry name" value="TRANSCRIPTIONAL ACTIVATOR ARO80-RELATED"/>
    <property type="match status" value="1"/>
</dbReference>
<dbReference type="InterPro" id="IPR036864">
    <property type="entry name" value="Zn2-C6_fun-type_DNA-bd_sf"/>
</dbReference>
<dbReference type="PROSITE" id="PS50048">
    <property type="entry name" value="ZN2_CY6_FUNGAL_2"/>
    <property type="match status" value="1"/>
</dbReference>
<dbReference type="SUPFAM" id="SSF51735">
    <property type="entry name" value="NAD(P)-binding Rossmann-fold domains"/>
    <property type="match status" value="1"/>
</dbReference>
<dbReference type="CDD" id="cd12148">
    <property type="entry name" value="fungal_TF_MHR"/>
    <property type="match status" value="1"/>
</dbReference>
<dbReference type="Pfam" id="PF00153">
    <property type="entry name" value="Mito_carr"/>
    <property type="match status" value="3"/>
</dbReference>
<protein>
    <submittedName>
        <fullName evidence="12">Fungal specific transcription factor domain</fullName>
    </submittedName>
</protein>
<keyword evidence="5" id="KW-1133">Transmembrane helix</keyword>
<dbReference type="GO" id="GO:0000981">
    <property type="term" value="F:DNA-binding transcription factor activity, RNA polymerase II-specific"/>
    <property type="evidence" value="ECO:0007669"/>
    <property type="project" value="InterPro"/>
</dbReference>
<dbReference type="SUPFAM" id="SSF52283">
    <property type="entry name" value="Formate/glycerate dehydrogenase catalytic domain-like"/>
    <property type="match status" value="1"/>
</dbReference>
<dbReference type="PROSITE" id="PS00671">
    <property type="entry name" value="D_2_HYDROXYACID_DH_3"/>
    <property type="match status" value="1"/>
</dbReference>
<dbReference type="SMART" id="SM00066">
    <property type="entry name" value="GAL4"/>
    <property type="match status" value="1"/>
</dbReference>
<feature type="region of interest" description="Disordered" evidence="10">
    <location>
        <begin position="383"/>
        <end position="417"/>
    </location>
</feature>
<feature type="non-terminal residue" evidence="12">
    <location>
        <position position="1"/>
    </location>
</feature>
<evidence type="ECO:0000256" key="6">
    <source>
        <dbReference type="ARBA" id="ARBA00023002"/>
    </source>
</evidence>
<feature type="domain" description="Zn(2)-C6 fungal-type" evidence="11">
    <location>
        <begin position="573"/>
        <end position="609"/>
    </location>
</feature>
<keyword evidence="4" id="KW-0496">Mitochondrion</keyword>
<evidence type="ECO:0000256" key="5">
    <source>
        <dbReference type="ARBA" id="ARBA00022989"/>
    </source>
</evidence>
<dbReference type="CDD" id="cd12168">
    <property type="entry name" value="Mand_dh_like"/>
    <property type="match status" value="1"/>
</dbReference>
<dbReference type="SMART" id="SM00906">
    <property type="entry name" value="Fungal_trans"/>
    <property type="match status" value="1"/>
</dbReference>
<feature type="compositionally biased region" description="Low complexity" evidence="10">
    <location>
        <begin position="1231"/>
        <end position="1241"/>
    </location>
</feature>
<dbReference type="GO" id="GO:0051287">
    <property type="term" value="F:NAD binding"/>
    <property type="evidence" value="ECO:0007669"/>
    <property type="project" value="InterPro"/>
</dbReference>
<dbReference type="SUPFAM" id="SSF57701">
    <property type="entry name" value="Zn2/Cys6 DNA-binding domain"/>
    <property type="match status" value="1"/>
</dbReference>
<dbReference type="SUPFAM" id="SSF103506">
    <property type="entry name" value="Mitochondrial carrier"/>
    <property type="match status" value="1"/>
</dbReference>
<dbReference type="InterPro" id="IPR029753">
    <property type="entry name" value="D-isomer_DH_CS"/>
</dbReference>
<evidence type="ECO:0000256" key="9">
    <source>
        <dbReference type="PROSITE-ProRule" id="PRU00282"/>
    </source>
</evidence>
<keyword evidence="2 9" id="KW-0812">Transmembrane</keyword>
<evidence type="ECO:0000313" key="13">
    <source>
        <dbReference type="Proteomes" id="UP001138500"/>
    </source>
</evidence>
<organism evidence="12 13">
    <name type="scientific">Teratosphaeria destructans</name>
    <dbReference type="NCBI Taxonomy" id="418781"/>
    <lineage>
        <taxon>Eukaryota</taxon>
        <taxon>Fungi</taxon>
        <taxon>Dikarya</taxon>
        <taxon>Ascomycota</taxon>
        <taxon>Pezizomycotina</taxon>
        <taxon>Dothideomycetes</taxon>
        <taxon>Dothideomycetidae</taxon>
        <taxon>Mycosphaerellales</taxon>
        <taxon>Teratosphaeriaceae</taxon>
        <taxon>Teratosphaeria</taxon>
    </lineage>
</organism>
<keyword evidence="4" id="KW-0999">Mitochondrion inner membrane</keyword>
<dbReference type="InterPro" id="IPR006140">
    <property type="entry name" value="D-isomer_DH_NAD-bd"/>
</dbReference>
<dbReference type="Gene3D" id="3.40.50.720">
    <property type="entry name" value="NAD(P)-binding Rossmann-like Domain"/>
    <property type="match status" value="2"/>
</dbReference>
<dbReference type="GO" id="GO:0005634">
    <property type="term" value="C:nucleus"/>
    <property type="evidence" value="ECO:0007669"/>
    <property type="project" value="TreeGrafter"/>
</dbReference>
<evidence type="ECO:0000256" key="1">
    <source>
        <dbReference type="ARBA" id="ARBA00004141"/>
    </source>
</evidence>
<dbReference type="InterPro" id="IPR023395">
    <property type="entry name" value="MCP_dom_sf"/>
</dbReference>
<dbReference type="InterPro" id="IPR018108">
    <property type="entry name" value="MCP_transmembrane"/>
</dbReference>
<dbReference type="PROSITE" id="PS50920">
    <property type="entry name" value="SOLCAR"/>
    <property type="match status" value="2"/>
</dbReference>
<dbReference type="Pfam" id="PF04082">
    <property type="entry name" value="Fungal_trans"/>
    <property type="match status" value="1"/>
</dbReference>
<dbReference type="PROSITE" id="PS00463">
    <property type="entry name" value="ZN2_CY6_FUNGAL_1"/>
    <property type="match status" value="1"/>
</dbReference>
<dbReference type="InterPro" id="IPR036291">
    <property type="entry name" value="NAD(P)-bd_dom_sf"/>
</dbReference>
<evidence type="ECO:0000256" key="8">
    <source>
        <dbReference type="ARBA" id="ARBA00023242"/>
    </source>
</evidence>
<dbReference type="PANTHER" id="PTHR31644:SF1">
    <property type="entry name" value="ZN(II)2CYS6 TRANSCRIPTION FACTOR (EUROFUNG)"/>
    <property type="match status" value="1"/>
</dbReference>
<dbReference type="Pfam" id="PF00389">
    <property type="entry name" value="2-Hacid_dh"/>
    <property type="match status" value="1"/>
</dbReference>
<comment type="subcellular location">
    <subcellularLocation>
        <location evidence="1">Membrane</location>
        <topology evidence="1">Multi-pass membrane protein</topology>
    </subcellularLocation>
</comment>
<keyword evidence="3" id="KW-0479">Metal-binding</keyword>
<dbReference type="Proteomes" id="UP001138500">
    <property type="component" value="Unassembled WGS sequence"/>
</dbReference>
<dbReference type="InterPro" id="IPR052780">
    <property type="entry name" value="AAA_Catabolism_Regulators"/>
</dbReference>
<dbReference type="InterPro" id="IPR007219">
    <property type="entry name" value="XnlR_reg_dom"/>
</dbReference>
<reference evidence="12 13" key="1">
    <citation type="journal article" date="2018" name="IMA Fungus">
        <title>IMA Genome-F 10: Nine draft genome sequences of Claviceps purpurea s.lat., including C. arundinis, C. humidiphila, and C. cf. spartinae, pseudomolecules for the pitch canker pathogen Fusarium circinatum, draft genome of Davidsoniella eucalypti, Grosmannia galeiformis, Quambalaria eucalypti, and Teratosphaeria destructans.</title>
        <authorList>
            <person name="Wingfield B.D."/>
            <person name="Liu M."/>
            <person name="Nguyen H.D."/>
            <person name="Lane F.A."/>
            <person name="Morgan S.W."/>
            <person name="De Vos L."/>
            <person name="Wilken P.M."/>
            <person name="Duong T.A."/>
            <person name="Aylward J."/>
            <person name="Coetzee M.P."/>
            <person name="Dadej K."/>
            <person name="De Beer Z.W."/>
            <person name="Findlay W."/>
            <person name="Havenga M."/>
            <person name="Kolarik M."/>
            <person name="Menzies J.G."/>
            <person name="Naidoo K."/>
            <person name="Pochopski O."/>
            <person name="Shoukouhi P."/>
            <person name="Santana Q.C."/>
            <person name="Seifert K.A."/>
            <person name="Soal N."/>
            <person name="Steenkamp E.T."/>
            <person name="Tatham C.T."/>
            <person name="van der Nest M.A."/>
            <person name="Wingfield M.J."/>
        </authorList>
    </citation>
    <scope>NUCLEOTIDE SEQUENCE [LARGE SCALE GENOMIC DNA]</scope>
    <source>
        <strain evidence="12">CMW44962</strain>
    </source>
</reference>
<name>A0A9W7SQ26_9PEZI</name>